<sequence>MWRFTPSLGLHVADIDELGNVVLTEHRLRAILAEAATREDIDAAIRSALGEAWNYAPELVPAVDDGAGVDLDHDYDATLVRQT</sequence>
<protein>
    <submittedName>
        <fullName evidence="1">Uncharacterized protein</fullName>
    </submittedName>
</protein>
<gene>
    <name evidence="1" type="ORF">DI525_08930</name>
</gene>
<dbReference type="RefSeq" id="WP_303735366.1">
    <property type="nucleotide sequence ID" value="NZ_CAKZHK010000008.1"/>
</dbReference>
<dbReference type="AlphaFoldDB" id="A0A2W5SLL1"/>
<dbReference type="Proteomes" id="UP000249432">
    <property type="component" value="Unassembled WGS sequence"/>
</dbReference>
<evidence type="ECO:0000313" key="2">
    <source>
        <dbReference type="Proteomes" id="UP000249432"/>
    </source>
</evidence>
<accession>A0A2W5SLL1</accession>
<name>A0A2W5SLL1_9CORY</name>
<dbReference type="InterPro" id="IPR021491">
    <property type="entry name" value="DUF3145"/>
</dbReference>
<comment type="caution">
    <text evidence="1">The sequence shown here is derived from an EMBL/GenBank/DDBJ whole genome shotgun (WGS) entry which is preliminary data.</text>
</comment>
<organism evidence="1 2">
    <name type="scientific">Corynebacterium kroppenstedtii</name>
    <dbReference type="NCBI Taxonomy" id="161879"/>
    <lineage>
        <taxon>Bacteria</taxon>
        <taxon>Bacillati</taxon>
        <taxon>Actinomycetota</taxon>
        <taxon>Actinomycetes</taxon>
        <taxon>Mycobacteriales</taxon>
        <taxon>Corynebacteriaceae</taxon>
        <taxon>Corynebacterium</taxon>
    </lineage>
</organism>
<reference evidence="1 2" key="1">
    <citation type="submission" date="2017-08" db="EMBL/GenBank/DDBJ databases">
        <title>Infants hospitalized years apart are colonized by the same room-sourced microbial strains.</title>
        <authorList>
            <person name="Brooks B."/>
            <person name="Olm M.R."/>
            <person name="Firek B.A."/>
            <person name="Baker R."/>
            <person name="Thomas B.C."/>
            <person name="Morowitz M.J."/>
            <person name="Banfield J.F."/>
        </authorList>
    </citation>
    <scope>NUCLEOTIDE SEQUENCE [LARGE SCALE GENOMIC DNA]</scope>
    <source>
        <strain evidence="1">S2_003_000_R1_3</strain>
    </source>
</reference>
<proteinExistence type="predicted"/>
<dbReference type="Pfam" id="PF11343">
    <property type="entry name" value="DUF3145"/>
    <property type="match status" value="1"/>
</dbReference>
<evidence type="ECO:0000313" key="1">
    <source>
        <dbReference type="EMBL" id="PZR03792.1"/>
    </source>
</evidence>
<dbReference type="EMBL" id="QFRA01000028">
    <property type="protein sequence ID" value="PZR03792.1"/>
    <property type="molecule type" value="Genomic_DNA"/>
</dbReference>